<dbReference type="EMBL" id="CAJNOE010006845">
    <property type="protein sequence ID" value="CAF1525307.1"/>
    <property type="molecule type" value="Genomic_DNA"/>
</dbReference>
<evidence type="ECO:0000313" key="2">
    <source>
        <dbReference type="Proteomes" id="UP000663860"/>
    </source>
</evidence>
<dbReference type="Proteomes" id="UP000663860">
    <property type="component" value="Unassembled WGS sequence"/>
</dbReference>
<comment type="caution">
    <text evidence="1">The sequence shown here is derived from an EMBL/GenBank/DDBJ whole genome shotgun (WGS) entry which is preliminary data.</text>
</comment>
<name>A0A815V9T8_9BILA</name>
<accession>A0A815V9T8</accession>
<gene>
    <name evidence="1" type="ORF">IZO911_LOCUS45971</name>
</gene>
<reference evidence="1" key="1">
    <citation type="submission" date="2021-02" db="EMBL/GenBank/DDBJ databases">
        <authorList>
            <person name="Nowell W R."/>
        </authorList>
    </citation>
    <scope>NUCLEOTIDE SEQUENCE</scope>
</reference>
<protein>
    <submittedName>
        <fullName evidence="1">Uncharacterized protein</fullName>
    </submittedName>
</protein>
<proteinExistence type="predicted"/>
<sequence length="51" mass="5852">MATDLGARLDKLVFDRKIKWKKPQPKEFAILPNVNIIDSESTSAIYYAILE</sequence>
<organism evidence="1 2">
    <name type="scientific">Adineta steineri</name>
    <dbReference type="NCBI Taxonomy" id="433720"/>
    <lineage>
        <taxon>Eukaryota</taxon>
        <taxon>Metazoa</taxon>
        <taxon>Spiralia</taxon>
        <taxon>Gnathifera</taxon>
        <taxon>Rotifera</taxon>
        <taxon>Eurotatoria</taxon>
        <taxon>Bdelloidea</taxon>
        <taxon>Adinetida</taxon>
        <taxon>Adinetidae</taxon>
        <taxon>Adineta</taxon>
    </lineage>
</organism>
<dbReference type="AlphaFoldDB" id="A0A815V9T8"/>
<evidence type="ECO:0000313" key="1">
    <source>
        <dbReference type="EMBL" id="CAF1525307.1"/>
    </source>
</evidence>
<feature type="non-terminal residue" evidence="1">
    <location>
        <position position="51"/>
    </location>
</feature>